<feature type="transmembrane region" description="Helical" evidence="6">
    <location>
        <begin position="213"/>
        <end position="235"/>
    </location>
</feature>
<dbReference type="PANTHER" id="PTHR43791:SF103">
    <property type="entry name" value="MAJOR FACILITATOR SUPERFAMILY (MFS) PROFILE DOMAIN-CONTAINING PROTEIN-RELATED"/>
    <property type="match status" value="1"/>
</dbReference>
<keyword evidence="3 6" id="KW-0812">Transmembrane</keyword>
<keyword evidence="5 6" id="KW-0472">Membrane</keyword>
<feature type="transmembrane region" description="Helical" evidence="6">
    <location>
        <begin position="189"/>
        <end position="207"/>
    </location>
</feature>
<evidence type="ECO:0000256" key="4">
    <source>
        <dbReference type="ARBA" id="ARBA00022989"/>
    </source>
</evidence>
<protein>
    <recommendedName>
        <fullName evidence="9">Major facilitator superfamily transporter</fullName>
    </recommendedName>
</protein>
<dbReference type="SUPFAM" id="SSF103473">
    <property type="entry name" value="MFS general substrate transporter"/>
    <property type="match status" value="1"/>
</dbReference>
<dbReference type="AlphaFoldDB" id="A0AAI9UHH7"/>
<accession>A0AAI9UHH7</accession>
<comment type="caution">
    <text evidence="7">The sequence shown here is derived from an EMBL/GenBank/DDBJ whole genome shotgun (WGS) entry which is preliminary data.</text>
</comment>
<dbReference type="GO" id="GO:0022857">
    <property type="term" value="F:transmembrane transporter activity"/>
    <property type="evidence" value="ECO:0007669"/>
    <property type="project" value="TreeGrafter"/>
</dbReference>
<name>A0AAI9UHH7_9PEZI</name>
<evidence type="ECO:0000256" key="2">
    <source>
        <dbReference type="ARBA" id="ARBA00022448"/>
    </source>
</evidence>
<evidence type="ECO:0000256" key="1">
    <source>
        <dbReference type="ARBA" id="ARBA00004141"/>
    </source>
</evidence>
<dbReference type="PANTHER" id="PTHR43791">
    <property type="entry name" value="PERMEASE-RELATED"/>
    <property type="match status" value="1"/>
</dbReference>
<feature type="transmembrane region" description="Helical" evidence="6">
    <location>
        <begin position="62"/>
        <end position="87"/>
    </location>
</feature>
<evidence type="ECO:0008006" key="9">
    <source>
        <dbReference type="Google" id="ProtNLM"/>
    </source>
</evidence>
<dbReference type="InterPro" id="IPR036259">
    <property type="entry name" value="MFS_trans_sf"/>
</dbReference>
<keyword evidence="2" id="KW-0813">Transport</keyword>
<organism evidence="7 8">
    <name type="scientific">Colletotrichum cuscutae</name>
    <dbReference type="NCBI Taxonomy" id="1209917"/>
    <lineage>
        <taxon>Eukaryota</taxon>
        <taxon>Fungi</taxon>
        <taxon>Dikarya</taxon>
        <taxon>Ascomycota</taxon>
        <taxon>Pezizomycotina</taxon>
        <taxon>Sordariomycetes</taxon>
        <taxon>Hypocreomycetidae</taxon>
        <taxon>Glomerellales</taxon>
        <taxon>Glomerellaceae</taxon>
        <taxon>Colletotrichum</taxon>
        <taxon>Colletotrichum acutatum species complex</taxon>
    </lineage>
</organism>
<proteinExistence type="predicted"/>
<comment type="subcellular location">
    <subcellularLocation>
        <location evidence="1">Membrane</location>
        <topology evidence="1">Multi-pass membrane protein</topology>
    </subcellularLocation>
</comment>
<evidence type="ECO:0000256" key="6">
    <source>
        <dbReference type="SAM" id="Phobius"/>
    </source>
</evidence>
<reference evidence="7" key="1">
    <citation type="submission" date="2016-11" db="EMBL/GenBank/DDBJ databases">
        <title>The genome sequence of Colletotrichum cuscutae.</title>
        <authorList>
            <person name="Baroncelli R."/>
        </authorList>
    </citation>
    <scope>NUCLEOTIDE SEQUENCE</scope>
    <source>
        <strain evidence="7">IMI 304802</strain>
    </source>
</reference>
<keyword evidence="8" id="KW-1185">Reference proteome</keyword>
<evidence type="ECO:0000313" key="8">
    <source>
        <dbReference type="Proteomes" id="UP001239213"/>
    </source>
</evidence>
<sequence length="243" mass="26358">MPRSNWTSDPTTTDLQSLAGGIILMFTALCSNAGGLLANRIMLGVSEAAIAPGLKQPLRHGAWFLGNTVAGIFGGVVVYAIGIYFIYNPPANKLLIPTTWSFAIFFLLPDTPMKARFLSEADRIKAIERVEENMTGIKSDMFKLYQCVEALTDIKAWLLFGIQISAQIANSGVHGFGSIVIKGMGFSTLNTLLLIFVLMATGGSTYFRNSRTYWMALNLAISIASAAMYCLTIAYSTNVNSIN</sequence>
<keyword evidence="4 6" id="KW-1133">Transmembrane helix</keyword>
<evidence type="ECO:0000256" key="5">
    <source>
        <dbReference type="ARBA" id="ARBA00023136"/>
    </source>
</evidence>
<dbReference type="GO" id="GO:0016020">
    <property type="term" value="C:membrane"/>
    <property type="evidence" value="ECO:0007669"/>
    <property type="project" value="UniProtKB-SubCell"/>
</dbReference>
<evidence type="ECO:0000256" key="3">
    <source>
        <dbReference type="ARBA" id="ARBA00022692"/>
    </source>
</evidence>
<evidence type="ECO:0000313" key="7">
    <source>
        <dbReference type="EMBL" id="KAK1458554.1"/>
    </source>
</evidence>
<dbReference type="EMBL" id="MPDP01000277">
    <property type="protein sequence ID" value="KAK1458554.1"/>
    <property type="molecule type" value="Genomic_DNA"/>
</dbReference>
<gene>
    <name evidence="7" type="ORF">CCUS01_09218</name>
</gene>
<feature type="transmembrane region" description="Helical" evidence="6">
    <location>
        <begin position="20"/>
        <end position="41"/>
    </location>
</feature>
<dbReference type="Proteomes" id="UP001239213">
    <property type="component" value="Unassembled WGS sequence"/>
</dbReference>